<dbReference type="PIRSF" id="PIRSF001399">
    <property type="entry name" value="DHquinase_II"/>
    <property type="match status" value="1"/>
</dbReference>
<dbReference type="AlphaFoldDB" id="A0A919CS99"/>
<comment type="caution">
    <text evidence="9">Lacks conserved residue(s) required for the propagation of feature annotation.</text>
</comment>
<dbReference type="InterPro" id="IPR018509">
    <property type="entry name" value="DHquinase_II_CS"/>
</dbReference>
<evidence type="ECO:0000256" key="2">
    <source>
        <dbReference type="ARBA" id="ARBA00003924"/>
    </source>
</evidence>
<dbReference type="EMBL" id="BMZS01000009">
    <property type="protein sequence ID" value="GHD57050.1"/>
    <property type="molecule type" value="Genomic_DNA"/>
</dbReference>
<evidence type="ECO:0000256" key="1">
    <source>
        <dbReference type="ARBA" id="ARBA00001864"/>
    </source>
</evidence>
<evidence type="ECO:0000256" key="10">
    <source>
        <dbReference type="PIRSR" id="PIRSR001399-1"/>
    </source>
</evidence>
<evidence type="ECO:0000256" key="9">
    <source>
        <dbReference type="HAMAP-Rule" id="MF_00169"/>
    </source>
</evidence>
<evidence type="ECO:0000256" key="4">
    <source>
        <dbReference type="ARBA" id="ARBA00011037"/>
    </source>
</evidence>
<dbReference type="PANTHER" id="PTHR21272:SF3">
    <property type="entry name" value="CATABOLIC 3-DEHYDROQUINASE"/>
    <property type="match status" value="1"/>
</dbReference>
<dbReference type="RefSeq" id="WP_189992556.1">
    <property type="nucleotide sequence ID" value="NZ_BMZS01000009.1"/>
</dbReference>
<dbReference type="SUPFAM" id="SSF52304">
    <property type="entry name" value="Type II 3-dehydroquinate dehydratase"/>
    <property type="match status" value="1"/>
</dbReference>
<evidence type="ECO:0000313" key="12">
    <source>
        <dbReference type="EMBL" id="GHD57050.1"/>
    </source>
</evidence>
<reference evidence="12" key="1">
    <citation type="journal article" date="2014" name="Int. J. Syst. Evol. Microbiol.">
        <title>Complete genome sequence of Corynebacterium casei LMG S-19264T (=DSM 44701T), isolated from a smear-ripened cheese.</title>
        <authorList>
            <consortium name="US DOE Joint Genome Institute (JGI-PGF)"/>
            <person name="Walter F."/>
            <person name="Albersmeier A."/>
            <person name="Kalinowski J."/>
            <person name="Ruckert C."/>
        </authorList>
    </citation>
    <scope>NUCLEOTIDE SEQUENCE</scope>
    <source>
        <strain evidence="12">KCTC 42651</strain>
    </source>
</reference>
<comment type="function">
    <text evidence="2 9">Catalyzes a trans-dehydration via an enolate intermediate.</text>
</comment>
<dbReference type="CDD" id="cd00466">
    <property type="entry name" value="DHQase_II"/>
    <property type="match status" value="1"/>
</dbReference>
<evidence type="ECO:0000313" key="13">
    <source>
        <dbReference type="Proteomes" id="UP000630353"/>
    </source>
</evidence>
<keyword evidence="7 9" id="KW-0057">Aromatic amino acid biosynthesis</keyword>
<dbReference type="GO" id="GO:0009073">
    <property type="term" value="P:aromatic amino acid family biosynthetic process"/>
    <property type="evidence" value="ECO:0007669"/>
    <property type="project" value="UniProtKB-KW"/>
</dbReference>
<dbReference type="NCBIfam" id="NF003806">
    <property type="entry name" value="PRK05395.1-3"/>
    <property type="match status" value="1"/>
</dbReference>
<comment type="catalytic activity">
    <reaction evidence="1 9">
        <text>3-dehydroquinate = 3-dehydroshikimate + H2O</text>
        <dbReference type="Rhea" id="RHEA:21096"/>
        <dbReference type="ChEBI" id="CHEBI:15377"/>
        <dbReference type="ChEBI" id="CHEBI:16630"/>
        <dbReference type="ChEBI" id="CHEBI:32364"/>
        <dbReference type="EC" id="4.2.1.10"/>
    </reaction>
</comment>
<protein>
    <recommendedName>
        <fullName evidence="6 9">3-dehydroquinate dehydratase</fullName>
        <shortName evidence="9">3-dehydroquinase</shortName>
        <ecNumber evidence="6 9">4.2.1.10</ecNumber>
    </recommendedName>
    <alternativeName>
        <fullName evidence="9">Type II DHQase</fullName>
    </alternativeName>
</protein>
<proteinExistence type="inferred from homology"/>
<comment type="similarity">
    <text evidence="4 9">Belongs to the type-II 3-dehydroquinase family.</text>
</comment>
<dbReference type="NCBIfam" id="NF003805">
    <property type="entry name" value="PRK05395.1-2"/>
    <property type="match status" value="1"/>
</dbReference>
<dbReference type="GO" id="GO:0019631">
    <property type="term" value="P:quinate catabolic process"/>
    <property type="evidence" value="ECO:0007669"/>
    <property type="project" value="TreeGrafter"/>
</dbReference>
<keyword evidence="9" id="KW-0028">Amino-acid biosynthesis</keyword>
<comment type="pathway">
    <text evidence="3 9">Metabolic intermediate biosynthesis; chorismate biosynthesis; chorismate from D-erythrose 4-phosphate and phosphoenolpyruvate: step 3/7.</text>
</comment>
<evidence type="ECO:0000256" key="5">
    <source>
        <dbReference type="ARBA" id="ARBA00011193"/>
    </source>
</evidence>
<dbReference type="GO" id="GO:0003855">
    <property type="term" value="F:3-dehydroquinate dehydratase activity"/>
    <property type="evidence" value="ECO:0007669"/>
    <property type="project" value="UniProtKB-UniRule"/>
</dbReference>
<keyword evidence="8 9" id="KW-0456">Lyase</keyword>
<feature type="binding site" evidence="9">
    <location>
        <begin position="102"/>
        <end position="103"/>
    </location>
    <ligand>
        <name>substrate</name>
    </ligand>
</feature>
<dbReference type="PROSITE" id="PS01029">
    <property type="entry name" value="DEHYDROQUINASE_II"/>
    <property type="match status" value="1"/>
</dbReference>
<dbReference type="EC" id="4.2.1.10" evidence="6 9"/>
<dbReference type="GO" id="GO:0009423">
    <property type="term" value="P:chorismate biosynthetic process"/>
    <property type="evidence" value="ECO:0007669"/>
    <property type="project" value="UniProtKB-UniRule"/>
</dbReference>
<feature type="site" description="Transition state stabilizer" evidence="9 11">
    <location>
        <position position="19"/>
    </location>
</feature>
<feature type="binding site" evidence="9">
    <location>
        <position position="75"/>
    </location>
    <ligand>
        <name>substrate</name>
    </ligand>
</feature>
<dbReference type="PANTHER" id="PTHR21272">
    <property type="entry name" value="CATABOLIC 3-DEHYDROQUINASE"/>
    <property type="match status" value="1"/>
</dbReference>
<evidence type="ECO:0000256" key="8">
    <source>
        <dbReference type="ARBA" id="ARBA00023239"/>
    </source>
</evidence>
<keyword evidence="13" id="KW-1185">Reference proteome</keyword>
<dbReference type="InterPro" id="IPR036441">
    <property type="entry name" value="DHquinase_II_sf"/>
</dbReference>
<feature type="binding site" evidence="9">
    <location>
        <position position="88"/>
    </location>
    <ligand>
        <name>substrate</name>
    </ligand>
</feature>
<dbReference type="InterPro" id="IPR001874">
    <property type="entry name" value="DHquinase_II"/>
</dbReference>
<dbReference type="GO" id="GO:0008652">
    <property type="term" value="P:amino acid biosynthetic process"/>
    <property type="evidence" value="ECO:0007669"/>
    <property type="project" value="UniProtKB-KW"/>
</dbReference>
<dbReference type="NCBIfam" id="NF003807">
    <property type="entry name" value="PRK05395.1-4"/>
    <property type="match status" value="1"/>
</dbReference>
<feature type="active site" description="Proton acceptor" evidence="9 10">
    <location>
        <position position="24"/>
    </location>
</feature>
<accession>A0A919CS99</accession>
<evidence type="ECO:0000256" key="11">
    <source>
        <dbReference type="PIRSR" id="PIRSR001399-3"/>
    </source>
</evidence>
<comment type="caution">
    <text evidence="12">The sequence shown here is derived from an EMBL/GenBank/DDBJ whole genome shotgun (WGS) entry which is preliminary data.</text>
</comment>
<feature type="active site" description="Proton donor" evidence="9 10">
    <location>
        <position position="101"/>
    </location>
</feature>
<dbReference type="Proteomes" id="UP000630353">
    <property type="component" value="Unassembled WGS sequence"/>
</dbReference>
<evidence type="ECO:0000256" key="3">
    <source>
        <dbReference type="ARBA" id="ARBA00004902"/>
    </source>
</evidence>
<evidence type="ECO:0000256" key="7">
    <source>
        <dbReference type="ARBA" id="ARBA00023141"/>
    </source>
</evidence>
<dbReference type="Pfam" id="PF01220">
    <property type="entry name" value="DHquinase_II"/>
    <property type="match status" value="1"/>
</dbReference>
<evidence type="ECO:0000256" key="6">
    <source>
        <dbReference type="ARBA" id="ARBA00012060"/>
    </source>
</evidence>
<gene>
    <name evidence="9 12" type="primary">aroQ</name>
    <name evidence="12" type="ORF">GCM10017083_37980</name>
</gene>
<name>A0A919CS99_9PROT</name>
<sequence>MTKPVYVLNGPNLNLLGIREPHIYGSTTLADIEAMCRAKAEALGMPIEFRQTNSEGTLVDWIHEAIKGGAGIVINPAGYSFNSVPILDALKVFRWPIIELHISNIHKREAIYHTSYVSYAATAVIAGLGAHGYPVALECIAEMLKQGEPGR</sequence>
<organism evidence="12 13">
    <name type="scientific">Thalassobaculum fulvum</name>
    <dbReference type="NCBI Taxonomy" id="1633335"/>
    <lineage>
        <taxon>Bacteria</taxon>
        <taxon>Pseudomonadati</taxon>
        <taxon>Pseudomonadota</taxon>
        <taxon>Alphaproteobacteria</taxon>
        <taxon>Rhodospirillales</taxon>
        <taxon>Thalassobaculaceae</taxon>
        <taxon>Thalassobaculum</taxon>
    </lineage>
</organism>
<dbReference type="Gene3D" id="3.40.50.9100">
    <property type="entry name" value="Dehydroquinase, class II"/>
    <property type="match status" value="1"/>
</dbReference>
<dbReference type="HAMAP" id="MF_00169">
    <property type="entry name" value="AroQ"/>
    <property type="match status" value="1"/>
</dbReference>
<comment type="subunit">
    <text evidence="5 9">Homododecamer.</text>
</comment>
<reference evidence="12" key="2">
    <citation type="submission" date="2020-09" db="EMBL/GenBank/DDBJ databases">
        <authorList>
            <person name="Sun Q."/>
            <person name="Kim S."/>
        </authorList>
    </citation>
    <scope>NUCLEOTIDE SEQUENCE</scope>
    <source>
        <strain evidence="12">KCTC 42651</strain>
    </source>
</reference>